<dbReference type="Proteomes" id="UP000236291">
    <property type="component" value="Unassembled WGS sequence"/>
</dbReference>
<gene>
    <name evidence="2" type="ORF">L195_g016386</name>
</gene>
<dbReference type="EMBL" id="ASHM01011310">
    <property type="protein sequence ID" value="PNX93235.1"/>
    <property type="molecule type" value="Genomic_DNA"/>
</dbReference>
<proteinExistence type="predicted"/>
<protein>
    <submittedName>
        <fullName evidence="2">Uncharacterized protein</fullName>
    </submittedName>
</protein>
<comment type="caution">
    <text evidence="2">The sequence shown here is derived from an EMBL/GenBank/DDBJ whole genome shotgun (WGS) entry which is preliminary data.</text>
</comment>
<dbReference type="AlphaFoldDB" id="A0A2K3MR12"/>
<evidence type="ECO:0000313" key="2">
    <source>
        <dbReference type="EMBL" id="PNX93235.1"/>
    </source>
</evidence>
<reference evidence="2 3" key="1">
    <citation type="journal article" date="2014" name="Am. J. Bot.">
        <title>Genome assembly and annotation for red clover (Trifolium pratense; Fabaceae).</title>
        <authorList>
            <person name="Istvanek J."/>
            <person name="Jaros M."/>
            <person name="Krenek A."/>
            <person name="Repkova J."/>
        </authorList>
    </citation>
    <scope>NUCLEOTIDE SEQUENCE [LARGE SCALE GENOMIC DNA]</scope>
    <source>
        <strain evidence="3">cv. Tatra</strain>
        <tissue evidence="2">Young leaves</tissue>
    </source>
</reference>
<organism evidence="2 3">
    <name type="scientific">Trifolium pratense</name>
    <name type="common">Red clover</name>
    <dbReference type="NCBI Taxonomy" id="57577"/>
    <lineage>
        <taxon>Eukaryota</taxon>
        <taxon>Viridiplantae</taxon>
        <taxon>Streptophyta</taxon>
        <taxon>Embryophyta</taxon>
        <taxon>Tracheophyta</taxon>
        <taxon>Spermatophyta</taxon>
        <taxon>Magnoliopsida</taxon>
        <taxon>eudicotyledons</taxon>
        <taxon>Gunneridae</taxon>
        <taxon>Pentapetalae</taxon>
        <taxon>rosids</taxon>
        <taxon>fabids</taxon>
        <taxon>Fabales</taxon>
        <taxon>Fabaceae</taxon>
        <taxon>Papilionoideae</taxon>
        <taxon>50 kb inversion clade</taxon>
        <taxon>NPAAA clade</taxon>
        <taxon>Hologalegina</taxon>
        <taxon>IRL clade</taxon>
        <taxon>Trifolieae</taxon>
        <taxon>Trifolium</taxon>
    </lineage>
</organism>
<evidence type="ECO:0000313" key="3">
    <source>
        <dbReference type="Proteomes" id="UP000236291"/>
    </source>
</evidence>
<evidence type="ECO:0000256" key="1">
    <source>
        <dbReference type="SAM" id="MobiDB-lite"/>
    </source>
</evidence>
<reference evidence="2 3" key="2">
    <citation type="journal article" date="2017" name="Front. Plant Sci.">
        <title>Gene Classification and Mining of Molecular Markers Useful in Red Clover (Trifolium pratense) Breeding.</title>
        <authorList>
            <person name="Istvanek J."/>
            <person name="Dluhosova J."/>
            <person name="Dluhos P."/>
            <person name="Patkova L."/>
            <person name="Nedelnik J."/>
            <person name="Repkova J."/>
        </authorList>
    </citation>
    <scope>NUCLEOTIDE SEQUENCE [LARGE SCALE GENOMIC DNA]</scope>
    <source>
        <strain evidence="3">cv. Tatra</strain>
        <tissue evidence="2">Young leaves</tissue>
    </source>
</reference>
<accession>A0A2K3MR12</accession>
<feature type="compositionally biased region" description="Low complexity" evidence="1">
    <location>
        <begin position="1"/>
        <end position="14"/>
    </location>
</feature>
<sequence>DTITPTAISSSSPTTTPPLSPSSSFTKHSISTAATTSPCLNPNLSLTTRFQQLRIYSTTTPWLRKFFQPEADCSQHRSLWRATGVVVETTFVMFAG</sequence>
<feature type="region of interest" description="Disordered" evidence="1">
    <location>
        <begin position="1"/>
        <end position="27"/>
    </location>
</feature>
<feature type="non-terminal residue" evidence="2">
    <location>
        <position position="1"/>
    </location>
</feature>
<name>A0A2K3MR12_TRIPR</name>